<keyword evidence="1" id="KW-0808">Transferase</keyword>
<dbReference type="Proteomes" id="UP000272117">
    <property type="component" value="Unassembled WGS sequence"/>
</dbReference>
<keyword evidence="2" id="KW-1185">Reference proteome</keyword>
<dbReference type="RefSeq" id="WP_123126265.1">
    <property type="nucleotide sequence ID" value="NZ_RJJD01000003.1"/>
</dbReference>
<keyword evidence="1" id="KW-0695">RNA-directed DNA polymerase</keyword>
<reference evidence="1 2" key="1">
    <citation type="submission" date="2018-11" db="EMBL/GenBank/DDBJ databases">
        <title>Rufibacter latericius sp. nov., isolated from water in Baiyang Lake.</title>
        <authorList>
            <person name="Yang Y."/>
        </authorList>
    </citation>
    <scope>NUCLEOTIDE SEQUENCE [LARGE SCALE GENOMIC DNA]</scope>
    <source>
        <strain evidence="1 2">R-22-1c-1</strain>
    </source>
</reference>
<dbReference type="AlphaFoldDB" id="A0A3M9MUK9"/>
<dbReference type="OrthoDB" id="9780724at2"/>
<evidence type="ECO:0000313" key="1">
    <source>
        <dbReference type="EMBL" id="RNI29204.1"/>
    </source>
</evidence>
<organism evidence="1 2">
    <name type="scientific">Rufibacter latericius</name>
    <dbReference type="NCBI Taxonomy" id="2487040"/>
    <lineage>
        <taxon>Bacteria</taxon>
        <taxon>Pseudomonadati</taxon>
        <taxon>Bacteroidota</taxon>
        <taxon>Cytophagia</taxon>
        <taxon>Cytophagales</taxon>
        <taxon>Hymenobacteraceae</taxon>
        <taxon>Rufibacter</taxon>
    </lineage>
</organism>
<dbReference type="GO" id="GO:0003964">
    <property type="term" value="F:RNA-directed DNA polymerase activity"/>
    <property type="evidence" value="ECO:0007669"/>
    <property type="project" value="UniProtKB-KW"/>
</dbReference>
<sequence length="1107" mass="129978">MNFEFSDIKDAYIKLKTYVYYDNNDLLLRRQLVEFESNSTKDVISDLTGGPEPYRNVDNVFGGNIFKTTDEKLKQITEKLNSYHNDPSFFNYFINRVDVNFYPKKIKERDVDKNFISNKIVQDEYTVERVTPFIFAPIELHIVAVLWILKFGKDFDSKLKDCCLGNRLLLDKEKEKVVQGSGLFKPYFKQYKKWRDDSVLVAENLLKQEKNVLFLTLDIKDYYHSVRIPKTDLVNQLGEILGSGASNLQNIFYNTHVKYTELVSRNYQTPFEFYSSLKKEEDVLQEIILPIGLLSSYIIGNYYLRHFDKRIVEKIKPAYYGRYVDDILIVLSDPNPNYNSEEEDKSISFNFDKYKNNLNSGVEEVVSFEEDDLSDIERYILVNFYPVLNIVNKPKLYNKYDSLTVEESRVIKICGYRFLYCQSDKSLLYYFDHNESSLVIDKLKKELDDRTSEFRDFPDDESTDSFEESAYNLQYDGAEGKIKTLRNYKENRFGLTIYLSNKIFSALRHEKKISEEEKNQVLLFFRGENCLNFYKLWEKIFTFFLVNDQALAYVEFYLHCASQIDKIKSKKGEVGASKVNDEQIISTLINYLDCSHELTLSLNPSFIKKTKQASLNFNFQLLKLKNRSYSLFYLDFEPTKDDSYWVKRFRRTNMVRHQYVVHPLLSFTNGSKKEWTDLTSIRLDFKKYILDPELIKNSPRPVKFWECCLAVAFSELGGSNLELGKINEDSYFETRVLGLRRPKGQVGTLLDDKEIKFGSEFYLDDAFNLYKFVNEIHVSSYILNDSDFRDEFYKRKTHKLKFDKWKRLKVQEFQVNVNNNRLNEPTIAFVNTEVDKVNIISSLRGKPNLTVERYNKLANILKSVRKLNADVLLFPESFVPINLLTSQVNFSAKEQVLLVTGLEHLTINKVAFNFIVTVLPIEVNGIKDAVVVFRLKNHYAHMEEELIYRNHLIVPKPKPYRYDVFNWRNLYFTTYYCFELANAIHRSLLKGKIDLLIGVEWNRDTPYFSNIVESVSRDLHTYVAQVNTSQFGDTRLTQPVDSARKDLLKLKGGINDAVLLAKINLSTIREFQRKKYSSSPEDKDFKPLPPDYLLEDVMKRINNGLVF</sequence>
<dbReference type="CDD" id="cd01646">
    <property type="entry name" value="RT_Bac_retron_I"/>
    <property type="match status" value="1"/>
</dbReference>
<name>A0A3M9MUK9_9BACT</name>
<evidence type="ECO:0000313" key="2">
    <source>
        <dbReference type="Proteomes" id="UP000272117"/>
    </source>
</evidence>
<protein>
    <submittedName>
        <fullName evidence="1">RNA-directed DNA polymerase</fullName>
    </submittedName>
</protein>
<accession>A0A3M9MUK9</accession>
<comment type="caution">
    <text evidence="1">The sequence shown here is derived from an EMBL/GenBank/DDBJ whole genome shotgun (WGS) entry which is preliminary data.</text>
</comment>
<proteinExistence type="predicted"/>
<dbReference type="EMBL" id="RJJD01000003">
    <property type="protein sequence ID" value="RNI29204.1"/>
    <property type="molecule type" value="Genomic_DNA"/>
</dbReference>
<keyword evidence="1" id="KW-0548">Nucleotidyltransferase</keyword>
<gene>
    <name evidence="1" type="ORF">EFB08_07225</name>
</gene>